<keyword evidence="5" id="KW-0808">Transferase</keyword>
<dbReference type="PANTHER" id="PTHR43467:SF2">
    <property type="entry name" value="COBALT-PRECORRIN-2 C(20)-METHYLTRANSFERASE"/>
    <property type="match status" value="1"/>
</dbReference>
<comment type="pathway">
    <text evidence="1">Cofactor biosynthesis; adenosylcobalamin biosynthesis.</text>
</comment>
<evidence type="ECO:0000256" key="4">
    <source>
        <dbReference type="ARBA" id="ARBA00022603"/>
    </source>
</evidence>
<keyword evidence="3" id="KW-0169">Cobalamin biosynthesis</keyword>
<sequence length="249" mass="27019">MTATLYIIGTGPGDPDLLTVKAVKTAAACPVIVSPRGSENGTSTALAILSQAVDLGAKQVVEVHFPMKKIHSGREPDPDVLVAWHHAAQTVLHHLDRGNDVCFPTLGDPAIYSTGYYLYETLCGLRSDVRVRFVPGVAAMSSCSAALAQPICLGDEMVAVVPATFSDNRLTEVLNGFDTIVLMKVHRVLPRLIDLLRSCNLLDQAVLVERAGTGRESIRLRLDEIVDQPHYYSTIIVRKQPITARILVN</sequence>
<evidence type="ECO:0000313" key="9">
    <source>
        <dbReference type="EMBL" id="BDD87051.1"/>
    </source>
</evidence>
<dbReference type="InterPro" id="IPR014777">
    <property type="entry name" value="4pyrrole_Mease_sub1"/>
</dbReference>
<evidence type="ECO:0000256" key="6">
    <source>
        <dbReference type="ARBA" id="ARBA00022691"/>
    </source>
</evidence>
<evidence type="ECO:0000256" key="5">
    <source>
        <dbReference type="ARBA" id="ARBA00022679"/>
    </source>
</evidence>
<feature type="domain" description="Tetrapyrrole methylase" evidence="8">
    <location>
        <begin position="4"/>
        <end position="223"/>
    </location>
</feature>
<evidence type="ECO:0000259" key="8">
    <source>
        <dbReference type="Pfam" id="PF00590"/>
    </source>
</evidence>
<dbReference type="InterPro" id="IPR003043">
    <property type="entry name" value="Uropor_MeTrfase_CS"/>
</dbReference>
<dbReference type="PIRSF" id="PIRSF036427">
    <property type="entry name" value="Precrrn-2_mtase"/>
    <property type="match status" value="1"/>
</dbReference>
<dbReference type="InterPro" id="IPR006364">
    <property type="entry name" value="CobI/CbiL/CobIJ_dom"/>
</dbReference>
<dbReference type="EMBL" id="AP025516">
    <property type="protein sequence ID" value="BDD87051.1"/>
    <property type="molecule type" value="Genomic_DNA"/>
</dbReference>
<dbReference type="Proteomes" id="UP000830055">
    <property type="component" value="Chromosome"/>
</dbReference>
<evidence type="ECO:0000256" key="7">
    <source>
        <dbReference type="PIRNR" id="PIRNR036427"/>
    </source>
</evidence>
<evidence type="ECO:0000256" key="2">
    <source>
        <dbReference type="ARBA" id="ARBA00005879"/>
    </source>
</evidence>
<dbReference type="Gene3D" id="3.30.950.10">
    <property type="entry name" value="Methyltransferase, Cobalt-precorrin-4 Transmethylase, Domain 2"/>
    <property type="match status" value="1"/>
</dbReference>
<keyword evidence="4" id="KW-0489">Methyltransferase</keyword>
<dbReference type="InterPro" id="IPR012382">
    <property type="entry name" value="CobI/CbiL"/>
</dbReference>
<name>A0ABM7W7R9_9BACT</name>
<dbReference type="NCBIfam" id="TIGR01467">
    <property type="entry name" value="cobI_cbiL"/>
    <property type="match status" value="1"/>
</dbReference>
<reference evidence="9 10" key="1">
    <citation type="submission" date="2022-01" db="EMBL/GenBank/DDBJ databases">
        <title>Desulfofustis limnae sp. nov., a novel mesophilic sulfate-reducing bacterium isolated from marsh soil.</title>
        <authorList>
            <person name="Watanabe M."/>
            <person name="Takahashi A."/>
            <person name="Kojima H."/>
            <person name="Fukui M."/>
        </authorList>
    </citation>
    <scope>NUCLEOTIDE SEQUENCE [LARGE SCALE GENOMIC DNA]</scope>
    <source>
        <strain evidence="9 10">PPLL</strain>
    </source>
</reference>
<dbReference type="RefSeq" id="WP_284154094.1">
    <property type="nucleotide sequence ID" value="NZ_AP025516.1"/>
</dbReference>
<dbReference type="InterPro" id="IPR014776">
    <property type="entry name" value="4pyrrole_Mease_sub2"/>
</dbReference>
<dbReference type="InterPro" id="IPR035996">
    <property type="entry name" value="4pyrrol_Methylase_sf"/>
</dbReference>
<dbReference type="InterPro" id="IPR000878">
    <property type="entry name" value="4pyrrol_Mease"/>
</dbReference>
<accession>A0ABM7W7R9</accession>
<dbReference type="Gene3D" id="3.40.1010.10">
    <property type="entry name" value="Cobalt-precorrin-4 Transmethylase, Domain 1"/>
    <property type="match status" value="1"/>
</dbReference>
<comment type="similarity">
    <text evidence="2 7">Belongs to the precorrin methyltransferase family.</text>
</comment>
<organism evidence="9 10">
    <name type="scientific">Desulfofustis limnaeus</name>
    <dbReference type="NCBI Taxonomy" id="2740163"/>
    <lineage>
        <taxon>Bacteria</taxon>
        <taxon>Pseudomonadati</taxon>
        <taxon>Thermodesulfobacteriota</taxon>
        <taxon>Desulfobulbia</taxon>
        <taxon>Desulfobulbales</taxon>
        <taxon>Desulfocapsaceae</taxon>
        <taxon>Desulfofustis</taxon>
    </lineage>
</organism>
<gene>
    <name evidence="9" type="primary">cbiL</name>
    <name evidence="9" type="ORF">DPPLL_14160</name>
</gene>
<dbReference type="CDD" id="cd11645">
    <property type="entry name" value="Precorrin_2_C20_MT"/>
    <property type="match status" value="1"/>
</dbReference>
<keyword evidence="10" id="KW-1185">Reference proteome</keyword>
<keyword evidence="6" id="KW-0949">S-adenosyl-L-methionine</keyword>
<dbReference type="SUPFAM" id="SSF53790">
    <property type="entry name" value="Tetrapyrrole methylase"/>
    <property type="match status" value="1"/>
</dbReference>
<dbReference type="PROSITE" id="PS00839">
    <property type="entry name" value="SUMT_1"/>
    <property type="match status" value="1"/>
</dbReference>
<evidence type="ECO:0000313" key="10">
    <source>
        <dbReference type="Proteomes" id="UP000830055"/>
    </source>
</evidence>
<proteinExistence type="inferred from homology"/>
<dbReference type="PANTHER" id="PTHR43467">
    <property type="entry name" value="COBALT-PRECORRIN-2 C(20)-METHYLTRANSFERASE"/>
    <property type="match status" value="1"/>
</dbReference>
<evidence type="ECO:0000256" key="3">
    <source>
        <dbReference type="ARBA" id="ARBA00022573"/>
    </source>
</evidence>
<dbReference type="Pfam" id="PF00590">
    <property type="entry name" value="TP_methylase"/>
    <property type="match status" value="1"/>
</dbReference>
<protein>
    <submittedName>
        <fullName evidence="9">Precorrin-2 C(20)-methyltransferase</fullName>
    </submittedName>
</protein>
<evidence type="ECO:0000256" key="1">
    <source>
        <dbReference type="ARBA" id="ARBA00004953"/>
    </source>
</evidence>